<evidence type="ECO:0000313" key="4">
    <source>
        <dbReference type="Proteomes" id="UP000603865"/>
    </source>
</evidence>
<proteinExistence type="predicted"/>
<comment type="caution">
    <text evidence="3">The sequence shown here is derived from an EMBL/GenBank/DDBJ whole genome shotgun (WGS) entry which is preliminary data.</text>
</comment>
<reference evidence="3" key="1">
    <citation type="journal article" date="2014" name="Int. J. Syst. Evol. Microbiol.">
        <title>Complete genome sequence of Corynebacterium casei LMG S-19264T (=DSM 44701T), isolated from a smear-ripened cheese.</title>
        <authorList>
            <consortium name="US DOE Joint Genome Institute (JGI-PGF)"/>
            <person name="Walter F."/>
            <person name="Albersmeier A."/>
            <person name="Kalinowski J."/>
            <person name="Ruckert C."/>
        </authorList>
    </citation>
    <scope>NUCLEOTIDE SEQUENCE</scope>
    <source>
        <strain evidence="3">JCM 31311</strain>
    </source>
</reference>
<evidence type="ECO:0000259" key="2">
    <source>
        <dbReference type="Pfam" id="PF04773"/>
    </source>
</evidence>
<dbReference type="PANTHER" id="PTHR38731:SF3">
    <property type="entry name" value="BLL6125 PROTEIN"/>
    <property type="match status" value="1"/>
</dbReference>
<dbReference type="PANTHER" id="PTHR38731">
    <property type="entry name" value="LIPL45-RELATED LIPOPROTEIN-RELATED"/>
    <property type="match status" value="1"/>
</dbReference>
<feature type="domain" description="FecR protein" evidence="2">
    <location>
        <begin position="214"/>
        <end position="306"/>
    </location>
</feature>
<name>A0A918CHL8_9DEIO</name>
<feature type="region of interest" description="Disordered" evidence="1">
    <location>
        <begin position="1"/>
        <end position="26"/>
    </location>
</feature>
<dbReference type="Proteomes" id="UP000603865">
    <property type="component" value="Unassembled WGS sequence"/>
</dbReference>
<organism evidence="3 4">
    <name type="scientific">Deinococcus ruber</name>
    <dbReference type="NCBI Taxonomy" id="1848197"/>
    <lineage>
        <taxon>Bacteria</taxon>
        <taxon>Thermotogati</taxon>
        <taxon>Deinococcota</taxon>
        <taxon>Deinococci</taxon>
        <taxon>Deinococcales</taxon>
        <taxon>Deinococcaceae</taxon>
        <taxon>Deinococcus</taxon>
    </lineage>
</organism>
<reference evidence="3" key="2">
    <citation type="submission" date="2020-09" db="EMBL/GenBank/DDBJ databases">
        <authorList>
            <person name="Sun Q."/>
            <person name="Ohkuma M."/>
        </authorList>
    </citation>
    <scope>NUCLEOTIDE SEQUENCE</scope>
    <source>
        <strain evidence="3">JCM 31311</strain>
    </source>
</reference>
<gene>
    <name evidence="3" type="ORF">GCM10008957_40000</name>
</gene>
<sequence>MTLGAGVVSAQTVSTPAPTPPATDSEPLRVLQVGGSAEVLNRAWEQAQVSQSVVQALRTGTGRAVLGLPEGGKLTLGSASMMRLNNGQPDLQSGRFFVNGIGQLYLAGAHLNTQGQIRMDADGKVMRIAVVMGQVRISRDGHTTVLSAGQQYDLISDQVHPFNEKDPWYRSQFAGSGDVTVQATRGSVMADQSAQTPPSWQAIQLGQTLNMGGRIKTGANAWAELGFTGGGYLRLQADSQLKVLSVDRTAAGRQVLLQLESGSAWNVVAKGQGGYQITTPTVTTAVRGTVFRVDAAGLVKVFDGVVALPSQADVLLSVGQQRSAGGQVEPLQRDALDDLNMTLDTERSARTVLNISSLNLTPDLQLAVSSNPNSVLTATIGDHTYSLSGEGSAYQLKQSLPEGRYTLTLRVLRPGQTRVLNRTLTVDRTPPAVHITSLQQTGRILRIRGDVSDALTARPLLRATLGGRTYTLHASGPFDWTLPAASSPLDLQITALDDTGNEGHAILP</sequence>
<evidence type="ECO:0000313" key="3">
    <source>
        <dbReference type="EMBL" id="GGR24310.1"/>
    </source>
</evidence>
<dbReference type="Pfam" id="PF04773">
    <property type="entry name" value="FecR"/>
    <property type="match status" value="1"/>
</dbReference>
<dbReference type="InterPro" id="IPR006860">
    <property type="entry name" value="FecR"/>
</dbReference>
<evidence type="ECO:0000256" key="1">
    <source>
        <dbReference type="SAM" id="MobiDB-lite"/>
    </source>
</evidence>
<dbReference type="AlphaFoldDB" id="A0A918CHL8"/>
<keyword evidence="4" id="KW-1185">Reference proteome</keyword>
<dbReference type="Gene3D" id="2.60.120.1440">
    <property type="match status" value="1"/>
</dbReference>
<protein>
    <recommendedName>
        <fullName evidence="2">FecR protein domain-containing protein</fullName>
    </recommendedName>
</protein>
<accession>A0A918CHL8</accession>
<dbReference type="EMBL" id="BMQL01000033">
    <property type="protein sequence ID" value="GGR24310.1"/>
    <property type="molecule type" value="Genomic_DNA"/>
</dbReference>